<keyword evidence="1" id="KW-0472">Membrane</keyword>
<dbReference type="Gene3D" id="3.40.720.10">
    <property type="entry name" value="Alkaline Phosphatase, subunit A"/>
    <property type="match status" value="1"/>
</dbReference>
<dbReference type="GO" id="GO:0005789">
    <property type="term" value="C:endoplasmic reticulum membrane"/>
    <property type="evidence" value="ECO:0007669"/>
    <property type="project" value="TreeGrafter"/>
</dbReference>
<name>A0A0A9CJV6_ARUDO</name>
<feature type="transmembrane region" description="Helical" evidence="1">
    <location>
        <begin position="415"/>
        <end position="435"/>
    </location>
</feature>
<dbReference type="InterPro" id="IPR017850">
    <property type="entry name" value="Alkaline_phosphatase_core_sf"/>
</dbReference>
<dbReference type="SUPFAM" id="SSF53649">
    <property type="entry name" value="Alkaline phosphatase-like"/>
    <property type="match status" value="1"/>
</dbReference>
<dbReference type="PANTHER" id="PTHR23071">
    <property type="entry name" value="PHOSPHATIDYLINOSITOL GLYCAN"/>
    <property type="match status" value="1"/>
</dbReference>
<evidence type="ECO:0000256" key="1">
    <source>
        <dbReference type="SAM" id="Phobius"/>
    </source>
</evidence>
<reference evidence="2" key="1">
    <citation type="submission" date="2014-09" db="EMBL/GenBank/DDBJ databases">
        <authorList>
            <person name="Magalhaes I.L.F."/>
            <person name="Oliveira U."/>
            <person name="Santos F.R."/>
            <person name="Vidigal T.H.D.A."/>
            <person name="Brescovit A.D."/>
            <person name="Santos A.J."/>
        </authorList>
    </citation>
    <scope>NUCLEOTIDE SEQUENCE</scope>
    <source>
        <tissue evidence="2">Shoot tissue taken approximately 20 cm above the soil surface</tissue>
    </source>
</reference>
<dbReference type="AlphaFoldDB" id="A0A0A9CJV6"/>
<evidence type="ECO:0000313" key="2">
    <source>
        <dbReference type="EMBL" id="JAD74738.1"/>
    </source>
</evidence>
<dbReference type="InterPro" id="IPR039524">
    <property type="entry name" value="PIGO/GPI13"/>
</dbReference>
<reference evidence="2" key="2">
    <citation type="journal article" date="2015" name="Data Brief">
        <title>Shoot transcriptome of the giant reed, Arundo donax.</title>
        <authorList>
            <person name="Barrero R.A."/>
            <person name="Guerrero F.D."/>
            <person name="Moolhuijzen P."/>
            <person name="Goolsby J.A."/>
            <person name="Tidwell J."/>
            <person name="Bellgard S.E."/>
            <person name="Bellgard M.I."/>
        </authorList>
    </citation>
    <scope>NUCLEOTIDE SEQUENCE</scope>
    <source>
        <tissue evidence="2">Shoot tissue taken approximately 20 cm above the soil surface</tissue>
    </source>
</reference>
<keyword evidence="1" id="KW-0812">Transmembrane</keyword>
<dbReference type="GO" id="GO:0006506">
    <property type="term" value="P:GPI anchor biosynthetic process"/>
    <property type="evidence" value="ECO:0007669"/>
    <property type="project" value="InterPro"/>
</dbReference>
<accession>A0A0A9CJV6</accession>
<organism evidence="2">
    <name type="scientific">Arundo donax</name>
    <name type="common">Giant reed</name>
    <name type="synonym">Donax arundinaceus</name>
    <dbReference type="NCBI Taxonomy" id="35708"/>
    <lineage>
        <taxon>Eukaryota</taxon>
        <taxon>Viridiplantae</taxon>
        <taxon>Streptophyta</taxon>
        <taxon>Embryophyta</taxon>
        <taxon>Tracheophyta</taxon>
        <taxon>Spermatophyta</taxon>
        <taxon>Magnoliopsida</taxon>
        <taxon>Liliopsida</taxon>
        <taxon>Poales</taxon>
        <taxon>Poaceae</taxon>
        <taxon>PACMAD clade</taxon>
        <taxon>Arundinoideae</taxon>
        <taxon>Arundineae</taxon>
        <taxon>Arundo</taxon>
    </lineage>
</organism>
<dbReference type="GO" id="GO:0051377">
    <property type="term" value="F:mannose-ethanolamine phosphotransferase activity"/>
    <property type="evidence" value="ECO:0007669"/>
    <property type="project" value="TreeGrafter"/>
</dbReference>
<dbReference type="PANTHER" id="PTHR23071:SF1">
    <property type="entry name" value="GPI ETHANOLAMINE PHOSPHATE TRANSFERASE 3"/>
    <property type="match status" value="1"/>
</dbReference>
<feature type="transmembrane region" description="Helical" evidence="1">
    <location>
        <begin position="455"/>
        <end position="476"/>
    </location>
</feature>
<sequence length="502" mass="55347">MICKLEQYNQILEGVIDTLRSLSNPGGPHENTLLLVLGDHGQTLNGDHGGGTAEEVETSLFAWSPKTPPDAVLSIVGESSCSVDLHGKEVCISTMQQLDFAVTISALLGIPFPFGSIGRVNPDLYALSAGTWDSQRMGTNACVSQNDVEAWMRRYAEVLCVNCWQVNRYIGRYSATSVIGFPSEDLQHVGDLYSKAQANWSSSLRATCSSETGSQEEFEGKGLVLQWQIDVYTDFLQSFAKLARSAWTEFDLWLMGIGLLIMILSVITRACLLVKLNMICQPSHHNSASSSVVPKFSLAFILVGIRAASFLSNINSYILAEGRVAKFLLATSCIASAWYSTTKGNLSVENFVFLLLNIFTRFGIEAGMSKHLGGPTNSKDHPVNILMELFSFVSLALVAYITLKWISYALCQRFLKLFVSTGTILSYISIAYHWASESTLFSHTGTIQEFGRSLAPRFVYAIGALSLAISVFYRMFGRTYYLKINRRITNLLAAMLCSWSLS</sequence>
<feature type="transmembrane region" description="Helical" evidence="1">
    <location>
        <begin position="346"/>
        <end position="364"/>
    </location>
</feature>
<dbReference type="EMBL" id="GBRH01223157">
    <property type="protein sequence ID" value="JAD74738.1"/>
    <property type="molecule type" value="Transcribed_RNA"/>
</dbReference>
<feature type="transmembrane region" description="Helical" evidence="1">
    <location>
        <begin position="252"/>
        <end position="272"/>
    </location>
</feature>
<protein>
    <submittedName>
        <fullName evidence="2">Uncharacterized protein</fullName>
    </submittedName>
</protein>
<keyword evidence="1" id="KW-1133">Transmembrane helix</keyword>
<feature type="transmembrane region" description="Helical" evidence="1">
    <location>
        <begin position="384"/>
        <end position="403"/>
    </location>
</feature>
<proteinExistence type="predicted"/>